<dbReference type="EMBL" id="OCNK01000007">
    <property type="protein sequence ID" value="SOE03511.1"/>
    <property type="molecule type" value="Genomic_DNA"/>
</dbReference>
<dbReference type="Proteomes" id="UP000219482">
    <property type="component" value="Unassembled WGS sequence"/>
</dbReference>
<dbReference type="AlphaFoldDB" id="A0A286H6Y3"/>
<gene>
    <name evidence="2" type="ORF">SAMN06272739_4208</name>
</gene>
<reference evidence="3" key="1">
    <citation type="submission" date="2017-09" db="EMBL/GenBank/DDBJ databases">
        <authorList>
            <person name="Varghese N."/>
            <person name="Submissions S."/>
        </authorList>
    </citation>
    <scope>NUCLEOTIDE SEQUENCE [LARGE SCALE GENOMIC DNA]</scope>
    <source>
        <strain evidence="3">DSM 44270</strain>
    </source>
</reference>
<feature type="chain" id="PRO_5012199881" evidence="1">
    <location>
        <begin position="25"/>
        <end position="160"/>
    </location>
</feature>
<organism evidence="2 3">
    <name type="scientific">Blastococcus haudaquaticus</name>
    <dbReference type="NCBI Taxonomy" id="1938745"/>
    <lineage>
        <taxon>Bacteria</taxon>
        <taxon>Bacillati</taxon>
        <taxon>Actinomycetota</taxon>
        <taxon>Actinomycetes</taxon>
        <taxon>Geodermatophilales</taxon>
        <taxon>Geodermatophilaceae</taxon>
        <taxon>Blastococcus</taxon>
    </lineage>
</organism>
<keyword evidence="3" id="KW-1185">Reference proteome</keyword>
<protein>
    <submittedName>
        <fullName evidence="2">Uncharacterized protein</fullName>
    </submittedName>
</protein>
<name>A0A286H6Y3_9ACTN</name>
<evidence type="ECO:0000313" key="2">
    <source>
        <dbReference type="EMBL" id="SOE03511.1"/>
    </source>
</evidence>
<accession>A0A286H6Y3</accession>
<dbReference type="RefSeq" id="WP_143278518.1">
    <property type="nucleotide sequence ID" value="NZ_OCNK01000007.1"/>
</dbReference>
<proteinExistence type="predicted"/>
<keyword evidence="1" id="KW-0732">Signal</keyword>
<feature type="signal peptide" evidence="1">
    <location>
        <begin position="1"/>
        <end position="24"/>
    </location>
</feature>
<evidence type="ECO:0000256" key="1">
    <source>
        <dbReference type="SAM" id="SignalP"/>
    </source>
</evidence>
<dbReference type="OrthoDB" id="5193507at2"/>
<evidence type="ECO:0000313" key="3">
    <source>
        <dbReference type="Proteomes" id="UP000219482"/>
    </source>
</evidence>
<sequence length="160" mass="15750">MRRLLLALVGCAALVGVGVAPASAATRVSADGAFTVVVTGAPATQPLPGSRCLATAPVLLTFEGTLSGAAPGTIRIVFDAPCDQAFASPPGTFADVFVVTGTFTGTVAGQRTSATLVYSGVTRPGGQVRGLIALHGDSHGLLRVEARAGAGGTYSGAVTP</sequence>
<dbReference type="SUPFAM" id="SSF159238">
    <property type="entry name" value="SO1590-like"/>
    <property type="match status" value="1"/>
</dbReference>
<dbReference type="InterPro" id="IPR023159">
    <property type="entry name" value="SO1590-like_sf"/>
</dbReference>
<dbReference type="Gene3D" id="2.40.350.10">
    <property type="entry name" value="SO1590-like"/>
    <property type="match status" value="1"/>
</dbReference>